<proteinExistence type="predicted"/>
<dbReference type="EMBL" id="MDYP01000001">
    <property type="protein sequence ID" value="OQE12310.1"/>
    <property type="molecule type" value="Genomic_DNA"/>
</dbReference>
<dbReference type="PANTHER" id="PTHR43712">
    <property type="entry name" value="PUTATIVE (AFU_ORTHOLOGUE AFUA_4G14580)-RELATED"/>
    <property type="match status" value="1"/>
</dbReference>
<dbReference type="InterPro" id="IPR029063">
    <property type="entry name" value="SAM-dependent_MTases_sf"/>
</dbReference>
<keyword evidence="2" id="KW-0808">Transferase</keyword>
<dbReference type="CDD" id="cd02440">
    <property type="entry name" value="AdoMet_MTases"/>
    <property type="match status" value="1"/>
</dbReference>
<dbReference type="PANTHER" id="PTHR43712:SF12">
    <property type="entry name" value="STERIGMATOCYSTIN 8-O-METHYLTRANSFERASE"/>
    <property type="match status" value="1"/>
</dbReference>
<dbReference type="Gene3D" id="3.40.50.150">
    <property type="entry name" value="Vaccinia Virus protein VP39"/>
    <property type="match status" value="1"/>
</dbReference>
<dbReference type="PROSITE" id="PS51683">
    <property type="entry name" value="SAM_OMT_II"/>
    <property type="match status" value="1"/>
</dbReference>
<dbReference type="SUPFAM" id="SSF53335">
    <property type="entry name" value="S-adenosyl-L-methionine-dependent methyltransferases"/>
    <property type="match status" value="1"/>
</dbReference>
<comment type="caution">
    <text evidence="5">The sequence shown here is derived from an EMBL/GenBank/DDBJ whole genome shotgun (WGS) entry which is preliminary data.</text>
</comment>
<evidence type="ECO:0000256" key="3">
    <source>
        <dbReference type="ARBA" id="ARBA00022691"/>
    </source>
</evidence>
<gene>
    <name evidence="5" type="ORF">PENVUL_c001G07185</name>
</gene>
<keyword evidence="6" id="KW-1185">Reference proteome</keyword>
<evidence type="ECO:0000259" key="4">
    <source>
        <dbReference type="Pfam" id="PF00891"/>
    </source>
</evidence>
<dbReference type="Proteomes" id="UP000191518">
    <property type="component" value="Unassembled WGS sequence"/>
</dbReference>
<organism evidence="5 6">
    <name type="scientific">Penicillium vulpinum</name>
    <dbReference type="NCBI Taxonomy" id="29845"/>
    <lineage>
        <taxon>Eukaryota</taxon>
        <taxon>Fungi</taxon>
        <taxon>Dikarya</taxon>
        <taxon>Ascomycota</taxon>
        <taxon>Pezizomycotina</taxon>
        <taxon>Eurotiomycetes</taxon>
        <taxon>Eurotiomycetidae</taxon>
        <taxon>Eurotiales</taxon>
        <taxon>Aspergillaceae</taxon>
        <taxon>Penicillium</taxon>
    </lineage>
</organism>
<evidence type="ECO:0000256" key="2">
    <source>
        <dbReference type="ARBA" id="ARBA00022679"/>
    </source>
</evidence>
<evidence type="ECO:0000313" key="6">
    <source>
        <dbReference type="Proteomes" id="UP000191518"/>
    </source>
</evidence>
<dbReference type="Gene3D" id="1.10.10.10">
    <property type="entry name" value="Winged helix-like DNA-binding domain superfamily/Winged helix DNA-binding domain"/>
    <property type="match status" value="1"/>
</dbReference>
<reference evidence="6" key="1">
    <citation type="journal article" date="2017" name="Nat. Microbiol.">
        <title>Global analysis of biosynthetic gene clusters reveals vast potential of secondary metabolite production in Penicillium species.</title>
        <authorList>
            <person name="Nielsen J.C."/>
            <person name="Grijseels S."/>
            <person name="Prigent S."/>
            <person name="Ji B."/>
            <person name="Dainat J."/>
            <person name="Nielsen K.F."/>
            <person name="Frisvad J.C."/>
            <person name="Workman M."/>
            <person name="Nielsen J."/>
        </authorList>
    </citation>
    <scope>NUCLEOTIDE SEQUENCE [LARGE SCALE GENOMIC DNA]</scope>
    <source>
        <strain evidence="6">IBT 29486</strain>
    </source>
</reference>
<dbReference type="GO" id="GO:0032259">
    <property type="term" value="P:methylation"/>
    <property type="evidence" value="ECO:0007669"/>
    <property type="project" value="UniProtKB-KW"/>
</dbReference>
<dbReference type="GO" id="GO:0008171">
    <property type="term" value="F:O-methyltransferase activity"/>
    <property type="evidence" value="ECO:0007669"/>
    <property type="project" value="InterPro"/>
</dbReference>
<keyword evidence="3" id="KW-0949">S-adenosyl-L-methionine</keyword>
<feature type="domain" description="O-methyltransferase C-terminal" evidence="4">
    <location>
        <begin position="195"/>
        <end position="392"/>
    </location>
</feature>
<dbReference type="InterPro" id="IPR036390">
    <property type="entry name" value="WH_DNA-bd_sf"/>
</dbReference>
<dbReference type="Pfam" id="PF00891">
    <property type="entry name" value="Methyltransf_2"/>
    <property type="match status" value="1"/>
</dbReference>
<sequence>MAFNTSRSVCLAKIIAENTTKIEIYREEQGLPPLSLGPDAPLDVKYPDSVEGCRRALIDATLELSDLAMGPVELRLLPGWAVLTMFGVTQFIFDFDIAQHVPLTGDVSYDDLSKTVNVGTSVLRQVLRAGMPYHMFYEPRPGHVAHTATTKVMARDPLIKDWSSLSTDIIFTAGTGLTEALRKEPAANDPAKTGFTFAKGASESSMYMYLEQHPELARKFTGVMRAFQKDEAYSPRHLINTWPKDLQTGKLVDIGGSTGAVAFALADEFPGLEIVVQDLPGALETAQVRESNNVSFMPHDFFNDQPVKDADAFLFRWVLHNWPDMHVQRILRALIPSLRPGTKIIIFDDIMPPADTMSLSVERYQRNVDFGMLTIFNAKIRDVEEWEQVISQSDQCFKVTDIRYPENSRLSLIEIVWQP</sequence>
<dbReference type="InterPro" id="IPR001077">
    <property type="entry name" value="COMT_C"/>
</dbReference>
<dbReference type="GO" id="GO:0044550">
    <property type="term" value="P:secondary metabolite biosynthetic process"/>
    <property type="evidence" value="ECO:0007669"/>
    <property type="project" value="UniProtKB-ARBA"/>
</dbReference>
<evidence type="ECO:0000313" key="5">
    <source>
        <dbReference type="EMBL" id="OQE12310.1"/>
    </source>
</evidence>
<accession>A0A1V6SEU6</accession>
<keyword evidence="1" id="KW-0489">Methyltransferase</keyword>
<protein>
    <recommendedName>
        <fullName evidence="4">O-methyltransferase C-terminal domain-containing protein</fullName>
    </recommendedName>
</protein>
<dbReference type="SUPFAM" id="SSF46785">
    <property type="entry name" value="Winged helix' DNA-binding domain"/>
    <property type="match status" value="1"/>
</dbReference>
<name>A0A1V6SEU6_9EURO</name>
<dbReference type="STRING" id="29845.A0A1V6SEU6"/>
<dbReference type="AlphaFoldDB" id="A0A1V6SEU6"/>
<dbReference type="InterPro" id="IPR036388">
    <property type="entry name" value="WH-like_DNA-bd_sf"/>
</dbReference>
<evidence type="ECO:0000256" key="1">
    <source>
        <dbReference type="ARBA" id="ARBA00022603"/>
    </source>
</evidence>
<dbReference type="InterPro" id="IPR016461">
    <property type="entry name" value="COMT-like"/>
</dbReference>